<evidence type="ECO:0000259" key="5">
    <source>
        <dbReference type="PROSITE" id="PS50110"/>
    </source>
</evidence>
<reference evidence="6 7" key="1">
    <citation type="journal article" date="2018" name="Mol. Biol. Evol.">
        <title>Broad Genomic Sampling Reveals a Smut Pathogenic Ancestry of the Fungal Clade Ustilaginomycotina.</title>
        <authorList>
            <person name="Kijpornyongpan T."/>
            <person name="Mondo S.J."/>
            <person name="Barry K."/>
            <person name="Sandor L."/>
            <person name="Lee J."/>
            <person name="Lipzen A."/>
            <person name="Pangilinan J."/>
            <person name="LaButti K."/>
            <person name="Hainaut M."/>
            <person name="Henrissat B."/>
            <person name="Grigoriev I.V."/>
            <person name="Spatafora J.W."/>
            <person name="Aime M.C."/>
        </authorList>
    </citation>
    <scope>NUCLEOTIDE SEQUENCE [LARGE SCALE GENOMIC DNA]</scope>
    <source>
        <strain evidence="6 7">MCA 4198</strain>
    </source>
</reference>
<feature type="compositionally biased region" description="Low complexity" evidence="4">
    <location>
        <begin position="414"/>
        <end position="431"/>
    </location>
</feature>
<dbReference type="PANTHER" id="PTHR45339">
    <property type="entry name" value="HYBRID SIGNAL TRANSDUCTION HISTIDINE KINASE J"/>
    <property type="match status" value="1"/>
</dbReference>
<accession>A0A316YY73</accession>
<dbReference type="OrthoDB" id="60033at2759"/>
<dbReference type="Pfam" id="PF00072">
    <property type="entry name" value="Response_reg"/>
    <property type="match status" value="1"/>
</dbReference>
<feature type="region of interest" description="Disordered" evidence="4">
    <location>
        <begin position="369"/>
        <end position="401"/>
    </location>
</feature>
<dbReference type="PROSITE" id="PS50110">
    <property type="entry name" value="RESPONSE_REGULATORY"/>
    <property type="match status" value="1"/>
</dbReference>
<feature type="compositionally biased region" description="Polar residues" evidence="4">
    <location>
        <begin position="384"/>
        <end position="397"/>
    </location>
</feature>
<feature type="compositionally biased region" description="Basic and acidic residues" evidence="4">
    <location>
        <begin position="493"/>
        <end position="502"/>
    </location>
</feature>
<dbReference type="AlphaFoldDB" id="A0A316YY73"/>
<dbReference type="CDD" id="cd17546">
    <property type="entry name" value="REC_hyHK_CKI1_RcsC-like"/>
    <property type="match status" value="1"/>
</dbReference>
<dbReference type="PANTHER" id="PTHR45339:SF1">
    <property type="entry name" value="HYBRID SIGNAL TRANSDUCTION HISTIDINE KINASE J"/>
    <property type="match status" value="1"/>
</dbReference>
<evidence type="ECO:0000256" key="2">
    <source>
        <dbReference type="ARBA" id="ARBA00023012"/>
    </source>
</evidence>
<evidence type="ECO:0000313" key="6">
    <source>
        <dbReference type="EMBL" id="PWN93588.1"/>
    </source>
</evidence>
<feature type="compositionally biased region" description="Polar residues" evidence="4">
    <location>
        <begin position="443"/>
        <end position="456"/>
    </location>
</feature>
<dbReference type="InterPro" id="IPR001789">
    <property type="entry name" value="Sig_transdc_resp-reg_receiver"/>
</dbReference>
<feature type="domain" description="Response regulatory" evidence="5">
    <location>
        <begin position="22"/>
        <end position="148"/>
    </location>
</feature>
<dbReference type="Proteomes" id="UP000245768">
    <property type="component" value="Unassembled WGS sequence"/>
</dbReference>
<sequence length="573" mass="61419">MSPSTIDTRTSVVASPTLRPLRILIVDDNHINLSVLSTLLKRRFNHVLDGPPVSVDSGLKAIQLLRTNVFDCILMDIQMPFLSGLETAKRIRASEDGILDANSSAHIVAVTTAVGDEPEAAYRRAGMDGMIGKPVKAHHLQHYLRPLAQEAHHSAQSVQLVQAGELSVMPPLPLASKNERVFYLPSDAATPASRPSICEGADFEKLLRAQTRLSLKKCGAMTLARTGTVSGLTRSSAAPPLGAPDLHLAEESSDESGRDSFNSRSNSASSVDTASGSSEPQVSGKKIIQQPQSPRTSTLRISQRTLSKQIAREVANADLGAQSSDSATDLDDLRATETSMALLSPSISRTVRPRCLHRTSSPGWLITEDMRKASPTPGDDPNVTVASPLSTTMSPDSFTPAHYRPILNTAVSNVSSKSSSDSSDTINSNSNPPTPIMFGRRGSATSTGSHSADSEQSSAVTTPSGGSPSSPNLMSPSSEWSKLFGNQNGTAQDGRDHCRHSSNDTIRLSLPEKAWRKSDAYSRTTRLDEIDPSMTGKRASHKVSARRGLDARHAQQLAESLREMELEHNENDG</sequence>
<dbReference type="SUPFAM" id="SSF52172">
    <property type="entry name" value="CheY-like"/>
    <property type="match status" value="1"/>
</dbReference>
<feature type="compositionally biased region" description="Basic and acidic residues" evidence="4">
    <location>
        <begin position="247"/>
        <end position="258"/>
    </location>
</feature>
<dbReference type="Gene3D" id="3.40.50.2300">
    <property type="match status" value="1"/>
</dbReference>
<keyword evidence="1 3" id="KW-0597">Phosphoprotein</keyword>
<evidence type="ECO:0000256" key="4">
    <source>
        <dbReference type="SAM" id="MobiDB-lite"/>
    </source>
</evidence>
<feature type="compositionally biased region" description="Low complexity" evidence="4">
    <location>
        <begin position="259"/>
        <end position="278"/>
    </location>
</feature>
<dbReference type="SMART" id="SM00448">
    <property type="entry name" value="REC"/>
    <property type="match status" value="1"/>
</dbReference>
<proteinExistence type="predicted"/>
<keyword evidence="2" id="KW-0902">Two-component regulatory system</keyword>
<dbReference type="EMBL" id="KZ819634">
    <property type="protein sequence ID" value="PWN93588.1"/>
    <property type="molecule type" value="Genomic_DNA"/>
</dbReference>
<feature type="compositionally biased region" description="Low complexity" evidence="4">
    <location>
        <begin position="457"/>
        <end position="481"/>
    </location>
</feature>
<dbReference type="GO" id="GO:0000160">
    <property type="term" value="P:phosphorelay signal transduction system"/>
    <property type="evidence" value="ECO:0007669"/>
    <property type="project" value="UniProtKB-KW"/>
</dbReference>
<name>A0A316YY73_9BASI</name>
<evidence type="ECO:0000313" key="7">
    <source>
        <dbReference type="Proteomes" id="UP000245768"/>
    </source>
</evidence>
<dbReference type="RefSeq" id="XP_025380786.1">
    <property type="nucleotide sequence ID" value="XM_025520562.1"/>
</dbReference>
<dbReference type="STRING" id="215250.A0A316YY73"/>
<protein>
    <recommendedName>
        <fullName evidence="5">Response regulatory domain-containing protein</fullName>
    </recommendedName>
</protein>
<evidence type="ECO:0000256" key="3">
    <source>
        <dbReference type="PROSITE-ProRule" id="PRU00169"/>
    </source>
</evidence>
<dbReference type="InParanoid" id="A0A316YY73"/>
<organism evidence="6 7">
    <name type="scientific">Acaromyces ingoldii</name>
    <dbReference type="NCBI Taxonomy" id="215250"/>
    <lineage>
        <taxon>Eukaryota</taxon>
        <taxon>Fungi</taxon>
        <taxon>Dikarya</taxon>
        <taxon>Basidiomycota</taxon>
        <taxon>Ustilaginomycotina</taxon>
        <taxon>Exobasidiomycetes</taxon>
        <taxon>Exobasidiales</taxon>
        <taxon>Cryptobasidiaceae</taxon>
        <taxon>Acaromyces</taxon>
    </lineage>
</organism>
<feature type="compositionally biased region" description="Polar residues" evidence="4">
    <location>
        <begin position="289"/>
        <end position="303"/>
    </location>
</feature>
<evidence type="ECO:0000256" key="1">
    <source>
        <dbReference type="ARBA" id="ARBA00022553"/>
    </source>
</evidence>
<feature type="region of interest" description="Disordered" evidence="4">
    <location>
        <begin position="414"/>
        <end position="505"/>
    </location>
</feature>
<feature type="modified residue" description="4-aspartylphosphate" evidence="3">
    <location>
        <position position="76"/>
    </location>
</feature>
<keyword evidence="7" id="KW-1185">Reference proteome</keyword>
<feature type="region of interest" description="Disordered" evidence="4">
    <location>
        <begin position="229"/>
        <end position="303"/>
    </location>
</feature>
<dbReference type="GeneID" id="37042478"/>
<dbReference type="InterPro" id="IPR011006">
    <property type="entry name" value="CheY-like_superfamily"/>
</dbReference>
<gene>
    <name evidence="6" type="ORF">FA10DRAFT_264225</name>
</gene>
<feature type="region of interest" description="Disordered" evidence="4">
    <location>
        <begin position="531"/>
        <end position="550"/>
    </location>
</feature>